<dbReference type="Proteomes" id="UP000250321">
    <property type="component" value="Unassembled WGS sequence"/>
</dbReference>
<keyword evidence="3" id="KW-1185">Reference proteome</keyword>
<dbReference type="EMBL" id="PJQY01001939">
    <property type="protein sequence ID" value="PQP98041.1"/>
    <property type="molecule type" value="Genomic_DNA"/>
</dbReference>
<feature type="region of interest" description="Disordered" evidence="1">
    <location>
        <begin position="49"/>
        <end position="72"/>
    </location>
</feature>
<organism evidence="2 3">
    <name type="scientific">Prunus yedoensis var. nudiflora</name>
    <dbReference type="NCBI Taxonomy" id="2094558"/>
    <lineage>
        <taxon>Eukaryota</taxon>
        <taxon>Viridiplantae</taxon>
        <taxon>Streptophyta</taxon>
        <taxon>Embryophyta</taxon>
        <taxon>Tracheophyta</taxon>
        <taxon>Spermatophyta</taxon>
        <taxon>Magnoliopsida</taxon>
        <taxon>eudicotyledons</taxon>
        <taxon>Gunneridae</taxon>
        <taxon>Pentapetalae</taxon>
        <taxon>rosids</taxon>
        <taxon>fabids</taxon>
        <taxon>Rosales</taxon>
        <taxon>Rosaceae</taxon>
        <taxon>Amygdaloideae</taxon>
        <taxon>Amygdaleae</taxon>
        <taxon>Prunus</taxon>
    </lineage>
</organism>
<sequence length="156" mass="17281">MLEQNDTISGTPEVERLQGKISETYNEVTGLNEVENTAKLLGVETFSSTREEERIQGHNNRTDDVTEQNEDENNVNLVEGDKTFSSIQAEDLLGKAPGTDDLVEGDQTFSSTLQTLQGRISNTEAVTALNGFLDEMKPAPILKNWKSYVTKLAMLQ</sequence>
<dbReference type="AlphaFoldDB" id="A0A314XUQ0"/>
<name>A0A314XUQ0_PRUYE</name>
<accession>A0A314XUQ0</accession>
<comment type="caution">
    <text evidence="2">The sequence shown here is derived from an EMBL/GenBank/DDBJ whole genome shotgun (WGS) entry which is preliminary data.</text>
</comment>
<feature type="compositionally biased region" description="Basic and acidic residues" evidence="1">
    <location>
        <begin position="49"/>
        <end position="64"/>
    </location>
</feature>
<proteinExistence type="predicted"/>
<evidence type="ECO:0000256" key="1">
    <source>
        <dbReference type="SAM" id="MobiDB-lite"/>
    </source>
</evidence>
<protein>
    <submittedName>
        <fullName evidence="2">TMV resistance protein N-like</fullName>
    </submittedName>
</protein>
<reference evidence="2 3" key="1">
    <citation type="submission" date="2018-02" db="EMBL/GenBank/DDBJ databases">
        <title>Draft genome of wild Prunus yedoensis var. nudiflora.</title>
        <authorList>
            <person name="Baek S."/>
            <person name="Kim J.-H."/>
            <person name="Choi K."/>
            <person name="Kim G.-B."/>
            <person name="Cho A."/>
            <person name="Jang H."/>
            <person name="Shin C.-H."/>
            <person name="Yu H.-J."/>
            <person name="Mun J.-H."/>
        </authorList>
    </citation>
    <scope>NUCLEOTIDE SEQUENCE [LARGE SCALE GENOMIC DNA]</scope>
    <source>
        <strain evidence="3">cv. Jeju island</strain>
        <tissue evidence="2">Leaf</tissue>
    </source>
</reference>
<evidence type="ECO:0000313" key="3">
    <source>
        <dbReference type="Proteomes" id="UP000250321"/>
    </source>
</evidence>
<evidence type="ECO:0000313" key="2">
    <source>
        <dbReference type="EMBL" id="PQP98041.1"/>
    </source>
</evidence>
<gene>
    <name evidence="2" type="ORF">Pyn_09182</name>
</gene>